<dbReference type="Pfam" id="PF14905">
    <property type="entry name" value="OMP_b-brl_3"/>
    <property type="match status" value="1"/>
</dbReference>
<evidence type="ECO:0000259" key="1">
    <source>
        <dbReference type="Pfam" id="PF14905"/>
    </source>
</evidence>
<feature type="domain" description="Outer membrane protein beta-barrel" evidence="1">
    <location>
        <begin position="1"/>
        <end position="75"/>
    </location>
</feature>
<name>A0A7C6ELE0_UNCW3</name>
<gene>
    <name evidence="2" type="ORF">ENV70_08190</name>
</gene>
<evidence type="ECO:0000313" key="2">
    <source>
        <dbReference type="EMBL" id="HHS63568.1"/>
    </source>
</evidence>
<comment type="caution">
    <text evidence="2">The sequence shown here is derived from an EMBL/GenBank/DDBJ whole genome shotgun (WGS) entry which is preliminary data.</text>
</comment>
<sequence>MYNGPEIMAQGERNSFFIVNGGIRQDIIPRSLNLTLQVRDIFGTGKFENTSEGRDFYIHQEHKRKSPTIMLGLSYNFNNYRAEPKKYEVEENFEDMENNF</sequence>
<dbReference type="AlphaFoldDB" id="A0A7C6ELE0"/>
<dbReference type="EMBL" id="DTHJ01000178">
    <property type="protein sequence ID" value="HHS63568.1"/>
    <property type="molecule type" value="Genomic_DNA"/>
</dbReference>
<dbReference type="InterPro" id="IPR041700">
    <property type="entry name" value="OMP_b-brl_3"/>
</dbReference>
<accession>A0A7C6ELE0</accession>
<protein>
    <recommendedName>
        <fullName evidence="1">Outer membrane protein beta-barrel domain-containing protein</fullName>
    </recommendedName>
</protein>
<organism evidence="2">
    <name type="scientific">candidate division WOR-3 bacterium</name>
    <dbReference type="NCBI Taxonomy" id="2052148"/>
    <lineage>
        <taxon>Bacteria</taxon>
        <taxon>Bacteria division WOR-3</taxon>
    </lineage>
</organism>
<feature type="non-terminal residue" evidence="2">
    <location>
        <position position="1"/>
    </location>
</feature>
<reference evidence="2" key="1">
    <citation type="journal article" date="2020" name="mSystems">
        <title>Genome- and Community-Level Interaction Insights into Carbon Utilization and Element Cycling Functions of Hydrothermarchaeota in Hydrothermal Sediment.</title>
        <authorList>
            <person name="Zhou Z."/>
            <person name="Liu Y."/>
            <person name="Xu W."/>
            <person name="Pan J."/>
            <person name="Luo Z.H."/>
            <person name="Li M."/>
        </authorList>
    </citation>
    <scope>NUCLEOTIDE SEQUENCE [LARGE SCALE GENOMIC DNA]</scope>
    <source>
        <strain evidence="2">SpSt-783</strain>
    </source>
</reference>
<proteinExistence type="predicted"/>